<dbReference type="Proteomes" id="UP000008367">
    <property type="component" value="Unassembled WGS sequence"/>
</dbReference>
<gene>
    <name evidence="1" type="ORF">VCHENC02_0430B</name>
</gene>
<evidence type="ECO:0000313" key="1">
    <source>
        <dbReference type="EMBL" id="EKM23677.1"/>
    </source>
</evidence>
<proteinExistence type="predicted"/>
<protein>
    <submittedName>
        <fullName evidence="1">Uncharacterized protein</fullName>
    </submittedName>
</protein>
<evidence type="ECO:0000313" key="2">
    <source>
        <dbReference type="Proteomes" id="UP000008367"/>
    </source>
</evidence>
<reference evidence="1 2" key="1">
    <citation type="submission" date="2012-10" db="EMBL/GenBank/DDBJ databases">
        <title>Genome sequence of Vibrio Cholerae HENC-02.</title>
        <authorList>
            <person name="Eppinger M."/>
            <person name="Hasan N.A."/>
            <person name="Sengamalay N."/>
            <person name="Hine E."/>
            <person name="Su Q."/>
            <person name="Daugherty S.C."/>
            <person name="Young S."/>
            <person name="Sadzewicz L."/>
            <person name="Tallon L."/>
            <person name="Cebula T.A."/>
            <person name="Ravel J."/>
            <person name="Colwell R.R."/>
        </authorList>
    </citation>
    <scope>NUCLEOTIDE SEQUENCE [LARGE SCALE GENOMIC DNA]</scope>
    <source>
        <strain evidence="1 2">HENC-02</strain>
    </source>
</reference>
<dbReference type="AlphaFoldDB" id="A0A454CMD9"/>
<comment type="caution">
    <text evidence="1">The sequence shown here is derived from an EMBL/GenBank/DDBJ whole genome shotgun (WGS) entry which is preliminary data.</text>
</comment>
<name>A0A454CMD9_VIBHA</name>
<organism evidence="1 2">
    <name type="scientific">Vibrio harveyi</name>
    <name type="common">Beneckea harveyi</name>
    <dbReference type="NCBI Taxonomy" id="669"/>
    <lineage>
        <taxon>Bacteria</taxon>
        <taxon>Pseudomonadati</taxon>
        <taxon>Pseudomonadota</taxon>
        <taxon>Gammaproteobacteria</taxon>
        <taxon>Vibrionales</taxon>
        <taxon>Vibrionaceae</taxon>
        <taxon>Vibrio</taxon>
    </lineage>
</organism>
<dbReference type="EMBL" id="AJSR01002889">
    <property type="protein sequence ID" value="EKM23677.1"/>
    <property type="molecule type" value="Genomic_DNA"/>
</dbReference>
<accession>A0A454CMD9</accession>
<sequence length="50" mass="5841">QVEGSCRLNLRPSLRLPLSQERYRIAQFSYARSLGSYDQSGKQEYLVGYR</sequence>
<feature type="non-terminal residue" evidence="1">
    <location>
        <position position="1"/>
    </location>
</feature>